<keyword evidence="2 5" id="KW-0812">Transmembrane</keyword>
<protein>
    <recommendedName>
        <fullName evidence="5">Copper transport protein</fullName>
    </recommendedName>
</protein>
<dbReference type="InterPro" id="IPR007274">
    <property type="entry name" value="Cop_transporter"/>
</dbReference>
<evidence type="ECO:0000256" key="2">
    <source>
        <dbReference type="ARBA" id="ARBA00022692"/>
    </source>
</evidence>
<feature type="transmembrane region" description="Helical" evidence="5">
    <location>
        <begin position="129"/>
        <end position="147"/>
    </location>
</feature>
<dbReference type="Pfam" id="PF04145">
    <property type="entry name" value="Ctr"/>
    <property type="match status" value="1"/>
</dbReference>
<reference evidence="7" key="1">
    <citation type="journal article" date="2019" name="Nat. Commun.">
        <title>Expansion of phycobilisome linker gene families in mesophilic red algae.</title>
        <authorList>
            <person name="Lee J."/>
            <person name="Kim D."/>
            <person name="Bhattacharya D."/>
            <person name="Yoon H.S."/>
        </authorList>
    </citation>
    <scope>NUCLEOTIDE SEQUENCE [LARGE SCALE GENOMIC DNA]</scope>
    <source>
        <strain evidence="7">CCMP 1328</strain>
    </source>
</reference>
<evidence type="ECO:0000256" key="1">
    <source>
        <dbReference type="ARBA" id="ARBA00004141"/>
    </source>
</evidence>
<evidence type="ECO:0000256" key="5">
    <source>
        <dbReference type="RuleBase" id="RU367022"/>
    </source>
</evidence>
<sequence>MAFRHMNETMDGGMMDHDHHHDHGDAPMSMAHEGMSPFLFTSTTGFYLIFEEAYITSAAGFAGAFFASMFFAWFVTWFSAASRVWERRVVDSRRLRSPGPELVSAALLALRHGGHYFAMLLIMSMNVGIIVSVVLGHGLGWLSWQLLAPHGKLNALLGKGGDRYVATVAEDQIEVDACCVSNVATMPVPATEPSLRGGCCGSIAAGEDNKLCQCSSLECGCDPKKCNQSGGCRCESKSI</sequence>
<feature type="transmembrane region" description="Helical" evidence="5">
    <location>
        <begin position="61"/>
        <end position="81"/>
    </location>
</feature>
<evidence type="ECO:0000313" key="7">
    <source>
        <dbReference type="Proteomes" id="UP000324585"/>
    </source>
</evidence>
<keyword evidence="5" id="KW-0406">Ion transport</keyword>
<keyword evidence="7" id="KW-1185">Reference proteome</keyword>
<dbReference type="OrthoDB" id="73901at2759"/>
<dbReference type="GO" id="GO:0005375">
    <property type="term" value="F:copper ion transmembrane transporter activity"/>
    <property type="evidence" value="ECO:0007669"/>
    <property type="project" value="UniProtKB-UniRule"/>
</dbReference>
<name>A0A5J4YWM8_PORPP</name>
<organism evidence="6 7">
    <name type="scientific">Porphyridium purpureum</name>
    <name type="common">Red alga</name>
    <name type="synonym">Porphyridium cruentum</name>
    <dbReference type="NCBI Taxonomy" id="35688"/>
    <lineage>
        <taxon>Eukaryota</taxon>
        <taxon>Rhodophyta</taxon>
        <taxon>Bangiophyceae</taxon>
        <taxon>Porphyridiales</taxon>
        <taxon>Porphyridiaceae</taxon>
        <taxon>Porphyridium</taxon>
    </lineage>
</organism>
<evidence type="ECO:0000256" key="3">
    <source>
        <dbReference type="ARBA" id="ARBA00022989"/>
    </source>
</evidence>
<dbReference type="EMBL" id="VRMN01000003">
    <property type="protein sequence ID" value="KAA8495746.1"/>
    <property type="molecule type" value="Genomic_DNA"/>
</dbReference>
<dbReference type="PANTHER" id="PTHR12483">
    <property type="entry name" value="SOLUTE CARRIER FAMILY 31 COPPER TRANSPORTERS"/>
    <property type="match status" value="1"/>
</dbReference>
<keyword evidence="5" id="KW-0186">Copper</keyword>
<keyword evidence="4 5" id="KW-0472">Membrane</keyword>
<proteinExistence type="inferred from homology"/>
<dbReference type="AlphaFoldDB" id="A0A5J4YWM8"/>
<keyword evidence="3 5" id="KW-1133">Transmembrane helix</keyword>
<evidence type="ECO:0000313" key="6">
    <source>
        <dbReference type="EMBL" id="KAA8495746.1"/>
    </source>
</evidence>
<comment type="caution">
    <text evidence="6">The sequence shown here is derived from an EMBL/GenBank/DDBJ whole genome shotgun (WGS) entry which is preliminary data.</text>
</comment>
<dbReference type="GO" id="GO:0005886">
    <property type="term" value="C:plasma membrane"/>
    <property type="evidence" value="ECO:0007669"/>
    <property type="project" value="TreeGrafter"/>
</dbReference>
<gene>
    <name evidence="6" type="ORF">FVE85_1901</name>
</gene>
<dbReference type="PANTHER" id="PTHR12483:SF27">
    <property type="entry name" value="COPPER TRANSPORT PROTEIN CTR1"/>
    <property type="match status" value="1"/>
</dbReference>
<comment type="similarity">
    <text evidence="5">Belongs to the copper transporter (Ctr) (TC 1.A.56) family. SLC31A subfamily.</text>
</comment>
<evidence type="ECO:0000256" key="4">
    <source>
        <dbReference type="ARBA" id="ARBA00023136"/>
    </source>
</evidence>
<keyword evidence="5" id="KW-0187">Copper transport</keyword>
<comment type="subcellular location">
    <subcellularLocation>
        <location evidence="1 5">Membrane</location>
        <topology evidence="1 5">Multi-pass membrane protein</topology>
    </subcellularLocation>
</comment>
<dbReference type="Proteomes" id="UP000324585">
    <property type="component" value="Unassembled WGS sequence"/>
</dbReference>
<keyword evidence="5" id="KW-0813">Transport</keyword>
<accession>A0A5J4YWM8</accession>